<dbReference type="SUPFAM" id="SSF48208">
    <property type="entry name" value="Six-hairpin glycosidases"/>
    <property type="match status" value="1"/>
</dbReference>
<proteinExistence type="predicted"/>
<dbReference type="AlphaFoldDB" id="A0A9W7TXS1"/>
<name>A0A9W7TXS1_9PROT</name>
<dbReference type="InterPro" id="IPR010401">
    <property type="entry name" value="AGL/Gdb1"/>
</dbReference>
<dbReference type="RefSeq" id="WP_149470349.1">
    <property type="nucleotide sequence ID" value="NZ_QOKW01000015.1"/>
</dbReference>
<protein>
    <submittedName>
        <fullName evidence="3">Glycogen debranching protein</fullName>
    </submittedName>
</protein>
<evidence type="ECO:0000259" key="1">
    <source>
        <dbReference type="Pfam" id="PF06202"/>
    </source>
</evidence>
<dbReference type="InterPro" id="IPR024742">
    <property type="entry name" value="Glycogen_debranch_N"/>
</dbReference>
<dbReference type="Pfam" id="PF12439">
    <property type="entry name" value="GDE_N"/>
    <property type="match status" value="1"/>
</dbReference>
<feature type="domain" description="Glycogen debranching enzyme C-terminal" evidence="1">
    <location>
        <begin position="314"/>
        <end position="677"/>
    </location>
</feature>
<dbReference type="PANTHER" id="PTHR10569:SF2">
    <property type="entry name" value="GLYCOGEN DEBRANCHING ENZYME"/>
    <property type="match status" value="1"/>
</dbReference>
<dbReference type="InterPro" id="IPR032790">
    <property type="entry name" value="GDE_C"/>
</dbReference>
<dbReference type="Pfam" id="PF06202">
    <property type="entry name" value="GDE_C"/>
    <property type="match status" value="1"/>
</dbReference>
<evidence type="ECO:0000259" key="2">
    <source>
        <dbReference type="Pfam" id="PF12439"/>
    </source>
</evidence>
<sequence>MADFVRKITRDVLRSAPDAALSREWLVANGLGGYASSSLSGAVTRRYHGLLVAALPAPLGRVVMLSQLNDVLIQPDGTERRLTGHNPQADQWPDPNYPSDAAPSGLAEFRMESGLPVWRYEFGDVVIEKQVVLPHLQNIVHVTYRVVKAPQPICLRLRPVMAFRKLESAVDEPLARDYRVTARGHEYEIWAGPELPVLRMTIEGAELPLTLDGGARRDIVYPVEAERGYESRGSLWTPGYFSGPLSQGQTLSFVAATEPWQRLWALPPADVLRFEKERRRRIVGTAHPSLRDGPMAELVLSADSFLFVPAGRVADQMRARAEGDEVRTVIAGYHWFTDWGRDTMISLEGLTLTTGRHMEAGWILRTFAHYIRDGLIPNMFPDGKDEGLYHTADATLWFFHALNRYVRATGDRHTLRLLLPRLVGVIDHHRRGTRFGIAVDPGDGLLRQGREGYQLTWMDAKVGDWVVTPRRGKAVEINALWYNALRLTAGWLAEEGDAEAARPLEELAEQARASFNARFWCAGAGHLYDVVDGERGDDDACRPNQIFAVSLDHPVLDRTRWDPVVETVRQRLLTPVGLRSLAPGHRDYKAKYFGDLRARDAAYHQGTVWGWLIGPYVDAWLKLHPEDKAGARDLLRGYLPHLDQAGIGTIAEIFDAEPPFSPRGCISQAWSVAEVLRCWAATAEDETS</sequence>
<dbReference type="GO" id="GO:0004134">
    <property type="term" value="F:4-alpha-glucanotransferase activity"/>
    <property type="evidence" value="ECO:0007669"/>
    <property type="project" value="InterPro"/>
</dbReference>
<dbReference type="Gene3D" id="1.50.10.10">
    <property type="match status" value="1"/>
</dbReference>
<dbReference type="PANTHER" id="PTHR10569">
    <property type="entry name" value="GLYCOGEN DEBRANCHING ENZYME"/>
    <property type="match status" value="1"/>
</dbReference>
<dbReference type="Proteomes" id="UP000480854">
    <property type="component" value="Unassembled WGS sequence"/>
</dbReference>
<dbReference type="InterPro" id="IPR012341">
    <property type="entry name" value="6hp_glycosidase-like_sf"/>
</dbReference>
<keyword evidence="4" id="KW-1185">Reference proteome</keyword>
<dbReference type="GO" id="GO:0005980">
    <property type="term" value="P:glycogen catabolic process"/>
    <property type="evidence" value="ECO:0007669"/>
    <property type="project" value="InterPro"/>
</dbReference>
<dbReference type="FunFam" id="1.50.10.10:FF:000073">
    <property type="entry name" value="Glycogen debranching enzyme, hypothetical (TreX-like)"/>
    <property type="match status" value="1"/>
</dbReference>
<dbReference type="InterPro" id="IPR008928">
    <property type="entry name" value="6-hairpin_glycosidase_sf"/>
</dbReference>
<evidence type="ECO:0000313" key="4">
    <source>
        <dbReference type="Proteomes" id="UP000480854"/>
    </source>
</evidence>
<dbReference type="InterPro" id="IPR006451">
    <property type="entry name" value="Glycogen_debranch_arc"/>
</dbReference>
<gene>
    <name evidence="3" type="ORF">DS843_18545</name>
</gene>
<dbReference type="EMBL" id="QOKW01000015">
    <property type="protein sequence ID" value="KAA0678756.1"/>
    <property type="molecule type" value="Genomic_DNA"/>
</dbReference>
<feature type="domain" description="Glycogen debranching enzyme bacterial and archaeal type N-terminal" evidence="2">
    <location>
        <begin position="23"/>
        <end position="251"/>
    </location>
</feature>
<evidence type="ECO:0000313" key="3">
    <source>
        <dbReference type="EMBL" id="KAA0678756.1"/>
    </source>
</evidence>
<dbReference type="NCBIfam" id="TIGR01561">
    <property type="entry name" value="gde_arch"/>
    <property type="match status" value="1"/>
</dbReference>
<accession>A0A9W7TXS1</accession>
<reference evidence="3 4" key="1">
    <citation type="submission" date="2018-07" db="EMBL/GenBank/DDBJ databases">
        <title>Genome sequence of Azospirillum sp. ATCC 49961.</title>
        <authorList>
            <person name="Sant'Anna F.H."/>
            <person name="Baldani J.I."/>
            <person name="Zilli J.E."/>
            <person name="Reis V.M."/>
            <person name="Hartmann A."/>
            <person name="Cruz L."/>
            <person name="de Souza E.M."/>
            <person name="de Oliveira Pedrosa F."/>
            <person name="Passaglia L.M.P."/>
        </authorList>
    </citation>
    <scope>NUCLEOTIDE SEQUENCE [LARGE SCALE GENOMIC DNA]</scope>
    <source>
        <strain evidence="3 4">ATCC 49961</strain>
    </source>
</reference>
<dbReference type="GO" id="GO:0004135">
    <property type="term" value="F:amylo-alpha-1,6-glucosidase activity"/>
    <property type="evidence" value="ECO:0007669"/>
    <property type="project" value="InterPro"/>
</dbReference>
<organism evidence="3 4">
    <name type="scientific">Roseomonas genomospecies 6</name>
    <dbReference type="NCBI Taxonomy" id="214106"/>
    <lineage>
        <taxon>Bacteria</taxon>
        <taxon>Pseudomonadati</taxon>
        <taxon>Pseudomonadota</taxon>
        <taxon>Alphaproteobacteria</taxon>
        <taxon>Acetobacterales</taxon>
        <taxon>Roseomonadaceae</taxon>
        <taxon>Roseomonas</taxon>
    </lineage>
</organism>
<comment type="caution">
    <text evidence="3">The sequence shown here is derived from an EMBL/GenBank/DDBJ whole genome shotgun (WGS) entry which is preliminary data.</text>
</comment>
<dbReference type="OrthoDB" id="9761875at2"/>